<dbReference type="EMBL" id="QOKV01000014">
    <property type="protein sequence ID" value="KAA0682631.1"/>
    <property type="molecule type" value="Genomic_DNA"/>
</dbReference>
<protein>
    <submittedName>
        <fullName evidence="2">Uncharacterized protein</fullName>
    </submittedName>
</protein>
<sequence>MPTRKIAGLLAAGLTLAAAPARSAPCLDIASVQRSADPDRNTAEGGHLARHIPGAVPPSEAVQSVGTPMFADHRSWDAAWRALTGYPGELLCGEELGGTQFGKTLNVRVPALWCGETDGAGRCVRAQPFTSETVTYVFEVSGPPEAPAWILATAYPKP</sequence>
<dbReference type="Proteomes" id="UP000476837">
    <property type="component" value="Unassembled WGS sequence"/>
</dbReference>
<gene>
    <name evidence="2" type="ORF">DS837_20485</name>
</gene>
<name>A0A6L3AWJ1_AZOBR</name>
<keyword evidence="1" id="KW-0732">Signal</keyword>
<reference evidence="2 3" key="1">
    <citation type="submission" date="2018-07" db="EMBL/GenBank/DDBJ databases">
        <title>Genome sequence of Roseomonas fauriae ATCC 49958.</title>
        <authorList>
            <person name="Sant'Anna F.H."/>
            <person name="Baldani J.I."/>
            <person name="Zilli J.E."/>
            <person name="Reis V.M."/>
            <person name="Hartmann A."/>
            <person name="Cruz L."/>
            <person name="de Souza E.M."/>
            <person name="de Oliveira Pedrosa F."/>
            <person name="Passaglia L.M.P."/>
        </authorList>
    </citation>
    <scope>NUCLEOTIDE SEQUENCE [LARGE SCALE GENOMIC DNA]</scope>
    <source>
        <strain evidence="2 3">ATCC 49958</strain>
    </source>
</reference>
<evidence type="ECO:0000313" key="2">
    <source>
        <dbReference type="EMBL" id="KAA0682631.1"/>
    </source>
</evidence>
<feature type="chain" id="PRO_5026741220" evidence="1">
    <location>
        <begin position="24"/>
        <end position="158"/>
    </location>
</feature>
<feature type="signal peptide" evidence="1">
    <location>
        <begin position="1"/>
        <end position="23"/>
    </location>
</feature>
<dbReference type="AlphaFoldDB" id="A0A6L3AWJ1"/>
<organism evidence="2 3">
    <name type="scientific">Azospirillum brasilense</name>
    <dbReference type="NCBI Taxonomy" id="192"/>
    <lineage>
        <taxon>Bacteria</taxon>
        <taxon>Pseudomonadati</taxon>
        <taxon>Pseudomonadota</taxon>
        <taxon>Alphaproteobacteria</taxon>
        <taxon>Rhodospirillales</taxon>
        <taxon>Azospirillaceae</taxon>
        <taxon>Azospirillum</taxon>
    </lineage>
</organism>
<comment type="caution">
    <text evidence="2">The sequence shown here is derived from an EMBL/GenBank/DDBJ whole genome shotgun (WGS) entry which is preliminary data.</text>
</comment>
<dbReference type="RefSeq" id="WP_149166462.1">
    <property type="nucleotide sequence ID" value="NZ_QOKV01000014.1"/>
</dbReference>
<evidence type="ECO:0000256" key="1">
    <source>
        <dbReference type="SAM" id="SignalP"/>
    </source>
</evidence>
<evidence type="ECO:0000313" key="3">
    <source>
        <dbReference type="Proteomes" id="UP000476837"/>
    </source>
</evidence>
<accession>A0A6L3AWJ1</accession>
<proteinExistence type="predicted"/>